<name>A0A1R0H3X2_9FUNG</name>
<dbReference type="SUPFAM" id="SSF101546">
    <property type="entry name" value="ASF1-like"/>
    <property type="match status" value="1"/>
</dbReference>
<evidence type="ECO:0000256" key="5">
    <source>
        <dbReference type="ARBA" id="ARBA00023186"/>
    </source>
</evidence>
<feature type="region of interest" description="Disordered" evidence="8">
    <location>
        <begin position="192"/>
        <end position="213"/>
    </location>
</feature>
<sequence>MEIRKLPTKLPLTDPPDVSKIPEDEILGVTVVLLTCSYKNKEFVRVGYYVNNEYLEEELKENPPEKPILSKIFRIILADKPRVTRFPINWENPEEETSTAQGTEQHEEGFSIPSEGFKPSNIDHEKELAIDKPDSETLHLENSDKSKIDDLDSFIYESMDDAEEDDSSIEDTDLAKNEEIANSDEQIQNFEQSNDIIDPIKVLPDSGNNLPKA</sequence>
<reference evidence="9 10" key="1">
    <citation type="journal article" date="2016" name="Mol. Biol. Evol.">
        <title>Genome-Wide Survey of Gut Fungi (Harpellales) Reveals the First Horizontally Transferred Ubiquitin Gene from a Mosquito Host.</title>
        <authorList>
            <person name="Wang Y."/>
            <person name="White M.M."/>
            <person name="Kvist S."/>
            <person name="Moncalvo J.M."/>
        </authorList>
    </citation>
    <scope>NUCLEOTIDE SEQUENCE [LARGE SCALE GENOMIC DNA]</scope>
    <source>
        <strain evidence="9 10">ALG-7-W6</strain>
    </source>
</reference>
<evidence type="ECO:0000256" key="3">
    <source>
        <dbReference type="ARBA" id="ARBA00023015"/>
    </source>
</evidence>
<keyword evidence="6" id="KW-0539">Nucleus</keyword>
<accession>A0A1R0H3X2</accession>
<keyword evidence="10" id="KW-1185">Reference proteome</keyword>
<keyword evidence="4" id="KW-0804">Transcription</keyword>
<evidence type="ECO:0000256" key="7">
    <source>
        <dbReference type="ARBA" id="ARBA00032776"/>
    </source>
</evidence>
<dbReference type="Pfam" id="PF04729">
    <property type="entry name" value="ASF1_hist_chap"/>
    <property type="match status" value="1"/>
</dbReference>
<dbReference type="AlphaFoldDB" id="A0A1R0H3X2"/>
<dbReference type="GO" id="GO:0006335">
    <property type="term" value="P:DNA replication-dependent chromatin assembly"/>
    <property type="evidence" value="ECO:0007669"/>
    <property type="project" value="TreeGrafter"/>
</dbReference>
<feature type="region of interest" description="Disordered" evidence="8">
    <location>
        <begin position="91"/>
        <end position="119"/>
    </location>
</feature>
<dbReference type="Gene3D" id="2.60.40.1490">
    <property type="entry name" value="Histone chaperone ASF1-like"/>
    <property type="match status" value="1"/>
</dbReference>
<evidence type="ECO:0000256" key="1">
    <source>
        <dbReference type="ARBA" id="ARBA00004123"/>
    </source>
</evidence>
<dbReference type="EMBL" id="LSSL01000730">
    <property type="protein sequence ID" value="OLY83836.1"/>
    <property type="molecule type" value="Genomic_DNA"/>
</dbReference>
<comment type="subcellular location">
    <subcellularLocation>
        <location evidence="1">Nucleus</location>
    </subcellularLocation>
</comment>
<evidence type="ECO:0000256" key="8">
    <source>
        <dbReference type="SAM" id="MobiDB-lite"/>
    </source>
</evidence>
<evidence type="ECO:0000256" key="4">
    <source>
        <dbReference type="ARBA" id="ARBA00023163"/>
    </source>
</evidence>
<keyword evidence="5" id="KW-0143">Chaperone</keyword>
<dbReference type="PANTHER" id="PTHR12040:SF0">
    <property type="entry name" value="HISTONE CHAPERONE ASF1"/>
    <property type="match status" value="1"/>
</dbReference>
<dbReference type="OrthoDB" id="29755at2759"/>
<dbReference type="InterPro" id="IPR036747">
    <property type="entry name" value="ASF1-like_sf"/>
</dbReference>
<dbReference type="PANTHER" id="PTHR12040">
    <property type="entry name" value="ANTI-SILENCING PROTEIN 1"/>
    <property type="match status" value="1"/>
</dbReference>
<dbReference type="Proteomes" id="UP000187455">
    <property type="component" value="Unassembled WGS sequence"/>
</dbReference>
<dbReference type="GO" id="GO:0005634">
    <property type="term" value="C:nucleus"/>
    <property type="evidence" value="ECO:0007669"/>
    <property type="project" value="UniProtKB-SubCell"/>
</dbReference>
<comment type="caution">
    <text evidence="9">The sequence shown here is derived from an EMBL/GenBank/DDBJ whole genome shotgun (WGS) entry which is preliminary data.</text>
</comment>
<keyword evidence="3" id="KW-0805">Transcription regulation</keyword>
<evidence type="ECO:0000256" key="2">
    <source>
        <dbReference type="ARBA" id="ARBA00006051"/>
    </source>
</evidence>
<organism evidence="9 10">
    <name type="scientific">Smittium mucronatum</name>
    <dbReference type="NCBI Taxonomy" id="133383"/>
    <lineage>
        <taxon>Eukaryota</taxon>
        <taxon>Fungi</taxon>
        <taxon>Fungi incertae sedis</taxon>
        <taxon>Zoopagomycota</taxon>
        <taxon>Kickxellomycotina</taxon>
        <taxon>Harpellomycetes</taxon>
        <taxon>Harpellales</taxon>
        <taxon>Legeriomycetaceae</taxon>
        <taxon>Smittium</taxon>
    </lineage>
</organism>
<proteinExistence type="inferred from homology"/>
<dbReference type="STRING" id="133383.A0A1R0H3X2"/>
<evidence type="ECO:0000313" key="10">
    <source>
        <dbReference type="Proteomes" id="UP000187455"/>
    </source>
</evidence>
<dbReference type="GO" id="GO:0000785">
    <property type="term" value="C:chromatin"/>
    <property type="evidence" value="ECO:0007669"/>
    <property type="project" value="TreeGrafter"/>
</dbReference>
<protein>
    <recommendedName>
        <fullName evidence="7">Anti-silencing function protein 1</fullName>
    </recommendedName>
</protein>
<dbReference type="GO" id="GO:0042393">
    <property type="term" value="F:histone binding"/>
    <property type="evidence" value="ECO:0007669"/>
    <property type="project" value="TreeGrafter"/>
</dbReference>
<dbReference type="InterPro" id="IPR006818">
    <property type="entry name" value="ASF1-like"/>
</dbReference>
<gene>
    <name evidence="9" type="ORF">AYI68_g2014</name>
</gene>
<evidence type="ECO:0000313" key="9">
    <source>
        <dbReference type="EMBL" id="OLY83836.1"/>
    </source>
</evidence>
<evidence type="ECO:0000256" key="6">
    <source>
        <dbReference type="ARBA" id="ARBA00023242"/>
    </source>
</evidence>
<comment type="similarity">
    <text evidence="2">Belongs to the ASF1 family.</text>
</comment>